<protein>
    <submittedName>
        <fullName evidence="2">Uncharacterized protein</fullName>
    </submittedName>
</protein>
<keyword evidence="3" id="KW-1185">Reference proteome</keyword>
<dbReference type="Proteomes" id="UP000800200">
    <property type="component" value="Unassembled WGS sequence"/>
</dbReference>
<sequence>MISSGFLSPFWPQEPITTNLSNREAGYSVQHAETLSTSLSLLSVYFQKSTSDPVRQSTSVNPSITSSTFGIFDYASSYPYYVFCGLHHPYASNLDHLPSVDFHFLRLLYLKFKIYFTTFSLRYTLILLRARPTPADLDTISDYTSSRSSPTTPITPSPSSSYFMVTETVVRKATTRSETPPPPYTP</sequence>
<dbReference type="EMBL" id="ML994646">
    <property type="protein sequence ID" value="KAF2182793.1"/>
    <property type="molecule type" value="Genomic_DNA"/>
</dbReference>
<dbReference type="AlphaFoldDB" id="A0A6A6DUS1"/>
<evidence type="ECO:0000256" key="1">
    <source>
        <dbReference type="SAM" id="MobiDB-lite"/>
    </source>
</evidence>
<name>A0A6A6DUS1_9PEZI</name>
<evidence type="ECO:0000313" key="3">
    <source>
        <dbReference type="Proteomes" id="UP000800200"/>
    </source>
</evidence>
<accession>A0A6A6DUS1</accession>
<gene>
    <name evidence="2" type="ORF">K469DRAFT_690526</name>
</gene>
<organism evidence="2 3">
    <name type="scientific">Zopfia rhizophila CBS 207.26</name>
    <dbReference type="NCBI Taxonomy" id="1314779"/>
    <lineage>
        <taxon>Eukaryota</taxon>
        <taxon>Fungi</taxon>
        <taxon>Dikarya</taxon>
        <taxon>Ascomycota</taxon>
        <taxon>Pezizomycotina</taxon>
        <taxon>Dothideomycetes</taxon>
        <taxon>Dothideomycetes incertae sedis</taxon>
        <taxon>Zopfiaceae</taxon>
        <taxon>Zopfia</taxon>
    </lineage>
</organism>
<feature type="region of interest" description="Disordered" evidence="1">
    <location>
        <begin position="141"/>
        <end position="160"/>
    </location>
</feature>
<evidence type="ECO:0000313" key="2">
    <source>
        <dbReference type="EMBL" id="KAF2182793.1"/>
    </source>
</evidence>
<proteinExistence type="predicted"/>
<reference evidence="2" key="1">
    <citation type="journal article" date="2020" name="Stud. Mycol.">
        <title>101 Dothideomycetes genomes: a test case for predicting lifestyles and emergence of pathogens.</title>
        <authorList>
            <person name="Haridas S."/>
            <person name="Albert R."/>
            <person name="Binder M."/>
            <person name="Bloem J."/>
            <person name="Labutti K."/>
            <person name="Salamov A."/>
            <person name="Andreopoulos B."/>
            <person name="Baker S."/>
            <person name="Barry K."/>
            <person name="Bills G."/>
            <person name="Bluhm B."/>
            <person name="Cannon C."/>
            <person name="Castanera R."/>
            <person name="Culley D."/>
            <person name="Daum C."/>
            <person name="Ezra D."/>
            <person name="Gonzalez J."/>
            <person name="Henrissat B."/>
            <person name="Kuo A."/>
            <person name="Liang C."/>
            <person name="Lipzen A."/>
            <person name="Lutzoni F."/>
            <person name="Magnuson J."/>
            <person name="Mondo S."/>
            <person name="Nolan M."/>
            <person name="Ohm R."/>
            <person name="Pangilinan J."/>
            <person name="Park H.-J."/>
            <person name="Ramirez L."/>
            <person name="Alfaro M."/>
            <person name="Sun H."/>
            <person name="Tritt A."/>
            <person name="Yoshinaga Y."/>
            <person name="Zwiers L.-H."/>
            <person name="Turgeon B."/>
            <person name="Goodwin S."/>
            <person name="Spatafora J."/>
            <person name="Crous P."/>
            <person name="Grigoriev I."/>
        </authorList>
    </citation>
    <scope>NUCLEOTIDE SEQUENCE</scope>
    <source>
        <strain evidence="2">CBS 207.26</strain>
    </source>
</reference>